<evidence type="ECO:0000313" key="3">
    <source>
        <dbReference type="Proteomes" id="UP000799750"/>
    </source>
</evidence>
<protein>
    <submittedName>
        <fullName evidence="2">Uncharacterized protein</fullName>
    </submittedName>
</protein>
<feature type="region of interest" description="Disordered" evidence="1">
    <location>
        <begin position="133"/>
        <end position="170"/>
    </location>
</feature>
<name>A0A6A6QT61_9PEZI</name>
<reference evidence="2" key="1">
    <citation type="journal article" date="2020" name="Stud. Mycol.">
        <title>101 Dothideomycetes genomes: a test case for predicting lifestyles and emergence of pathogens.</title>
        <authorList>
            <person name="Haridas S."/>
            <person name="Albert R."/>
            <person name="Binder M."/>
            <person name="Bloem J."/>
            <person name="Labutti K."/>
            <person name="Salamov A."/>
            <person name="Andreopoulos B."/>
            <person name="Baker S."/>
            <person name="Barry K."/>
            <person name="Bills G."/>
            <person name="Bluhm B."/>
            <person name="Cannon C."/>
            <person name="Castanera R."/>
            <person name="Culley D."/>
            <person name="Daum C."/>
            <person name="Ezra D."/>
            <person name="Gonzalez J."/>
            <person name="Henrissat B."/>
            <person name="Kuo A."/>
            <person name="Liang C."/>
            <person name="Lipzen A."/>
            <person name="Lutzoni F."/>
            <person name="Magnuson J."/>
            <person name="Mondo S."/>
            <person name="Nolan M."/>
            <person name="Ohm R."/>
            <person name="Pangilinan J."/>
            <person name="Park H.-J."/>
            <person name="Ramirez L."/>
            <person name="Alfaro M."/>
            <person name="Sun H."/>
            <person name="Tritt A."/>
            <person name="Yoshinaga Y."/>
            <person name="Zwiers L.-H."/>
            <person name="Turgeon B."/>
            <person name="Goodwin S."/>
            <person name="Spatafora J."/>
            <person name="Crous P."/>
            <person name="Grigoriev I."/>
        </authorList>
    </citation>
    <scope>NUCLEOTIDE SEQUENCE</scope>
    <source>
        <strain evidence="2">CBS 269.34</strain>
    </source>
</reference>
<evidence type="ECO:0000256" key="1">
    <source>
        <dbReference type="SAM" id="MobiDB-lite"/>
    </source>
</evidence>
<evidence type="ECO:0000313" key="2">
    <source>
        <dbReference type="EMBL" id="KAF2495312.1"/>
    </source>
</evidence>
<feature type="region of interest" description="Disordered" evidence="1">
    <location>
        <begin position="1"/>
        <end position="26"/>
    </location>
</feature>
<proteinExistence type="predicted"/>
<gene>
    <name evidence="2" type="ORF">BU16DRAFT_386361</name>
</gene>
<feature type="compositionally biased region" description="Polar residues" evidence="1">
    <location>
        <begin position="133"/>
        <end position="159"/>
    </location>
</feature>
<dbReference type="AlphaFoldDB" id="A0A6A6QT61"/>
<keyword evidence="3" id="KW-1185">Reference proteome</keyword>
<dbReference type="Proteomes" id="UP000799750">
    <property type="component" value="Unassembled WGS sequence"/>
</dbReference>
<feature type="compositionally biased region" description="Basic and acidic residues" evidence="1">
    <location>
        <begin position="160"/>
        <end position="170"/>
    </location>
</feature>
<accession>A0A6A6QT61</accession>
<dbReference type="OrthoDB" id="3913028at2759"/>
<organism evidence="2 3">
    <name type="scientific">Lophium mytilinum</name>
    <dbReference type="NCBI Taxonomy" id="390894"/>
    <lineage>
        <taxon>Eukaryota</taxon>
        <taxon>Fungi</taxon>
        <taxon>Dikarya</taxon>
        <taxon>Ascomycota</taxon>
        <taxon>Pezizomycotina</taxon>
        <taxon>Dothideomycetes</taxon>
        <taxon>Pleosporomycetidae</taxon>
        <taxon>Mytilinidiales</taxon>
        <taxon>Mytilinidiaceae</taxon>
        <taxon>Lophium</taxon>
    </lineage>
</organism>
<dbReference type="EMBL" id="MU004189">
    <property type="protein sequence ID" value="KAF2495312.1"/>
    <property type="molecule type" value="Genomic_DNA"/>
</dbReference>
<sequence length="170" mass="18841">MSWASKSSAGTNSSKSSLSSQKFGLNEDDKSPILVYRYRSGSKSLEVSSQQDLCKNLDADPNLQSIRVARKKIPRGNSRVEVRGEDLFPEQDRKRFSDRPTVKSCLANVGLPSSAYWKNLLFNSFPELYIISKSPSTTPNSSADNSPEASQHVTPSTTFPRDHISTQDHS</sequence>
<feature type="compositionally biased region" description="Low complexity" evidence="1">
    <location>
        <begin position="1"/>
        <end position="20"/>
    </location>
</feature>